<dbReference type="Pfam" id="PF00975">
    <property type="entry name" value="Thioesterase"/>
    <property type="match status" value="1"/>
</dbReference>
<dbReference type="Pfam" id="PF00550">
    <property type="entry name" value="PP-binding"/>
    <property type="match status" value="7"/>
</dbReference>
<keyword evidence="6" id="KW-1185">Reference proteome</keyword>
<dbReference type="Pfam" id="PF00501">
    <property type="entry name" value="AMP-binding"/>
    <property type="match status" value="7"/>
</dbReference>
<dbReference type="PROSITE" id="PS00455">
    <property type="entry name" value="AMP_BINDING"/>
    <property type="match status" value="7"/>
</dbReference>
<dbReference type="InterPro" id="IPR045851">
    <property type="entry name" value="AMP-bd_C_sf"/>
</dbReference>
<dbReference type="SUPFAM" id="SSF52777">
    <property type="entry name" value="CoA-dependent acyltransferases"/>
    <property type="match status" value="14"/>
</dbReference>
<dbReference type="Gene3D" id="2.30.38.10">
    <property type="entry name" value="Luciferase, Domain 3"/>
    <property type="match status" value="4"/>
</dbReference>
<dbReference type="PROSITE" id="PS50075">
    <property type="entry name" value="CARRIER"/>
    <property type="match status" value="7"/>
</dbReference>
<evidence type="ECO:0000313" key="6">
    <source>
        <dbReference type="Proteomes" id="UP001493153"/>
    </source>
</evidence>
<evidence type="ECO:0000313" key="5">
    <source>
        <dbReference type="EMBL" id="WXK37857.1"/>
    </source>
</evidence>
<feature type="domain" description="Carrier" evidence="4">
    <location>
        <begin position="4133"/>
        <end position="4207"/>
    </location>
</feature>
<evidence type="ECO:0000259" key="4">
    <source>
        <dbReference type="PROSITE" id="PS50075"/>
    </source>
</evidence>
<dbReference type="NCBIfam" id="NF004282">
    <property type="entry name" value="PRK05691.1"/>
    <property type="match status" value="9"/>
</dbReference>
<gene>
    <name evidence="5" type="ORF">IHE29_00405</name>
</gene>
<feature type="domain" description="Carrier" evidence="4">
    <location>
        <begin position="5199"/>
        <end position="5273"/>
    </location>
</feature>
<dbReference type="InterPro" id="IPR009081">
    <property type="entry name" value="PP-bd_ACP"/>
</dbReference>
<keyword evidence="2" id="KW-0596">Phosphopantetheine</keyword>
<reference evidence="5 6" key="1">
    <citation type="submission" date="2020-09" db="EMBL/GenBank/DDBJ databases">
        <title>Genome sequences of Mycetohabitans spp.</title>
        <authorList>
            <person name="Carter M.E."/>
            <person name="Carpenter S.C.D."/>
            <person name="Bogdanove A.J."/>
        </authorList>
    </citation>
    <scope>NUCLEOTIDE SEQUENCE [LARGE SCALE GENOMIC DNA]</scope>
    <source>
        <strain evidence="5 6">B12</strain>
        <plasmid evidence="5 6">megaplasmid</plasmid>
    </source>
</reference>
<organism evidence="5 6">
    <name type="scientific">Mycetohabitans rhizoxinica</name>
    <dbReference type="NCBI Taxonomy" id="412963"/>
    <lineage>
        <taxon>Bacteria</taxon>
        <taxon>Pseudomonadati</taxon>
        <taxon>Pseudomonadota</taxon>
        <taxon>Betaproteobacteria</taxon>
        <taxon>Burkholderiales</taxon>
        <taxon>Burkholderiaceae</taxon>
        <taxon>Mycetohabitans</taxon>
    </lineage>
</organism>
<dbReference type="Gene3D" id="3.40.50.1820">
    <property type="entry name" value="alpha/beta hydrolase"/>
    <property type="match status" value="2"/>
</dbReference>
<dbReference type="Gene3D" id="3.30.300.30">
    <property type="match status" value="7"/>
</dbReference>
<dbReference type="InterPro" id="IPR042099">
    <property type="entry name" value="ANL_N_sf"/>
</dbReference>
<evidence type="ECO:0000256" key="1">
    <source>
        <dbReference type="ARBA" id="ARBA00001957"/>
    </source>
</evidence>
<dbReference type="Gene3D" id="3.30.559.30">
    <property type="entry name" value="Nonribosomal peptide synthetase, condensation domain"/>
    <property type="match status" value="7"/>
</dbReference>
<dbReference type="NCBIfam" id="TIGR01733">
    <property type="entry name" value="AA-adenyl-dom"/>
    <property type="match status" value="7"/>
</dbReference>
<name>A0ABZ2PSA4_9BURK</name>
<dbReference type="InterPro" id="IPR036736">
    <property type="entry name" value="ACP-like_sf"/>
</dbReference>
<dbReference type="CDD" id="cd05930">
    <property type="entry name" value="A_NRPS"/>
    <property type="match status" value="4"/>
</dbReference>
<dbReference type="InterPro" id="IPR029058">
    <property type="entry name" value="AB_hydrolase_fold"/>
</dbReference>
<dbReference type="Gene3D" id="3.40.50.12780">
    <property type="entry name" value="N-terminal domain of ligase-like"/>
    <property type="match status" value="3"/>
</dbReference>
<dbReference type="EMBL" id="CP062175">
    <property type="protein sequence ID" value="WXK37857.1"/>
    <property type="molecule type" value="Genomic_DNA"/>
</dbReference>
<feature type="domain" description="Carrier" evidence="4">
    <location>
        <begin position="3067"/>
        <end position="3141"/>
    </location>
</feature>
<feature type="domain" description="Carrier" evidence="4">
    <location>
        <begin position="6246"/>
        <end position="6320"/>
    </location>
</feature>
<dbReference type="SMART" id="SM00824">
    <property type="entry name" value="PKS_TE"/>
    <property type="match status" value="1"/>
</dbReference>
<dbReference type="InterPro" id="IPR001242">
    <property type="entry name" value="Condensation_dom"/>
</dbReference>
<dbReference type="PANTHER" id="PTHR45527">
    <property type="entry name" value="NONRIBOSOMAL PEPTIDE SYNTHETASE"/>
    <property type="match status" value="1"/>
</dbReference>
<proteinExistence type="predicted"/>
<dbReference type="SUPFAM" id="SSF53474">
    <property type="entry name" value="alpha/beta-Hydrolases"/>
    <property type="match status" value="1"/>
</dbReference>
<protein>
    <submittedName>
        <fullName evidence="5">Non-ribosomal peptide synthase/polyketide synthase</fullName>
    </submittedName>
</protein>
<dbReference type="PROSITE" id="PS00012">
    <property type="entry name" value="PHOSPHOPANTETHEINE"/>
    <property type="match status" value="4"/>
</dbReference>
<dbReference type="Gene3D" id="3.30.559.10">
    <property type="entry name" value="Chloramphenicol acetyltransferase-like domain"/>
    <property type="match status" value="7"/>
</dbReference>
<feature type="domain" description="Carrier" evidence="4">
    <location>
        <begin position="2016"/>
        <end position="2090"/>
    </location>
</feature>
<dbReference type="Gene3D" id="3.40.50.980">
    <property type="match status" value="8"/>
</dbReference>
<dbReference type="Proteomes" id="UP001493153">
    <property type="component" value="Plasmid megaplasmid"/>
</dbReference>
<dbReference type="InterPro" id="IPR010071">
    <property type="entry name" value="AA_adenyl_dom"/>
</dbReference>
<dbReference type="Gene3D" id="1.10.1200.10">
    <property type="entry name" value="ACP-like"/>
    <property type="match status" value="5"/>
</dbReference>
<dbReference type="CDD" id="cd17643">
    <property type="entry name" value="A_NRPS_Cytc1-like"/>
    <property type="match status" value="1"/>
</dbReference>
<dbReference type="InterPro" id="IPR020802">
    <property type="entry name" value="TesA-like"/>
</dbReference>
<dbReference type="InterPro" id="IPR025110">
    <property type="entry name" value="AMP-bd_C"/>
</dbReference>
<dbReference type="PANTHER" id="PTHR45527:SF14">
    <property type="entry name" value="PLIPASTATIN SYNTHASE SUBUNIT B"/>
    <property type="match status" value="1"/>
</dbReference>
<dbReference type="Pfam" id="PF13193">
    <property type="entry name" value="AMP-binding_C"/>
    <property type="match status" value="7"/>
</dbReference>
<accession>A0ABZ2PSA4</accession>
<dbReference type="InterPro" id="IPR000873">
    <property type="entry name" value="AMP-dep_synth/lig_dom"/>
</dbReference>
<keyword evidence="3" id="KW-0597">Phosphoprotein</keyword>
<geneLocation type="plasmid" evidence="5 6">
    <name>megaplasmid</name>
</geneLocation>
<keyword evidence="5" id="KW-0614">Plasmid</keyword>
<dbReference type="InterPro" id="IPR020806">
    <property type="entry name" value="PKS_PP-bd"/>
</dbReference>
<sequence length="7658" mass="836497">MDASVMSTTYALSAAQTEIWLAQQLYPDSPVYNIAQYTVIEGVIEPAVFEAALRQVIDEADTLRLQFIDSDDGLRQRIGTPAWSMPVLDLTAQADPQAAAQAWMRADYQQPVNLTQGPLFCYALLKVAPAQWMWYQRYHHIMMDGYGRYLIAQRVAYVYSALCEGTTPAECDFGSILQLLESDAQYQISAQRAQDEAYWLKHCANWSEPATLASRSAPVLQQRLRQTTYLAIQALGDTAPDARRLAQFMTAAMAAYLYRFTGEQDVVLGLPVKVRFGADRHIPGMKSNTLPLRLTMRPGMNLSSLMQQAAQEMQSGLRHQRYPSEALRRQLGMPSGQRLFGTTVNVMPFDLDLSFGGYSATNHNLLNGPAEDLMLGVYWTPGSHQLRIDFDANPACYTPEGLGAHQRRFIRFMQVLAADATQPIDSIDLLDANERHRLLVEWNATQRDYPAHLCVHQLFEAQVERTPKATALVYEDQTLSYTQLNAQANRLAHQLIELGVKPDVRVAICVERSPALVVGLLAILKAGGAYVPLDPSYPGERLAHILGNAEPNMVLADAAGRTALGEAALAECTVLDPATLPALPDTNPSVAELTARHLAYVIYTSGSTGTPKGVMVEHRNVANLCAWHNRKFGVQSGCRSAFMAGMAFDASAWELWPSLIGGGMLSIPSQAVCEQVLALLQWWQQQLLDVAFLVTPLAEMALADQRTPAGLRYLLTGGERFPGVTRALPAGLTLVNQYGPTEATVVATSGQLSAEDTLPHIGRPIDNTRIYILDAYRQPVPLGAVGELYIGGTGVARGYLNRPELTAERFVPDPFSEDADARLYKTGDLARYLPDGNLEFVGRNDDQVKIRGFRIEPGEIEACLMAHSQVRDAVVLATGESQDKRLVAYVVAKPDEVLVSTLWAHVSARLPEYMVPSAFVRLDALPLTPNGKLDRRALPAPDDAALAHQAYEAPQGELETTLATIWAELLGVERVGRHDSFFALGGHSLLAVRLMNRVRGLGADVPLATLFVAPTLAAFAAALEAHLQQGTDTLPEITPVSREGHLPLSFAQQRLWFLAQLDGASESYHMPLVLRVRGPLDRAAWQQALDTLFARHEALRSTFVSVEGQPRVQLLPADMGVPLRWHDLRGVPHAQAQLARLSHEAAHAPFDLAQGPLMRACGIQVADEEHVVLLIQHHIVSDGWSIGVLVRELSALYAASVGAQAEPLPPLAVQYPDYAAWQRQWLTDERLNAQSDYWRATLADAPVQLALPTDRPRPAQQSFAGAQVPVRIDAATTQALKRLSAEHGTTLFMTVLAAWSAVLARLSGQYDVVIGTPSAHRNHRQIELLIGFFVNTLALRVDLSGEPDIAQLLARVRRTTLDAQAHQDLPFEQVVEIVQPPRRLNHTPLFQVMLAWQNNAPGEWRLPGLTATPAELEYEVVKFDLELNLSEAGDEIIGSLGYATALFDRSTIERHVGYLQTMLRAMVACPQQPVATLQMLGSDERQLLLDTWNATQRDYPSHLCVHQLFEAQVERTPEAPALVYDAQTLSYAQLNAQANRLAHQLIELGGVKPDIRVAICVERSPALVVGVLAILKAGGAYVPLDPAYPSERLAYILADAAPNIVLADAAGRAALGDAVIAECTVLDPATLPALPDTNPSVAELTARHLAYVIYTSGSSGTPKGVMVEHAQVVRLFEATQPWYGFNEHDTWCLFHSFAFDFSVWELWGALRYGGKLVIVPHPIARSADAFYQLICEQGVTVLNQTPSAFKALMASQAHSALSDQLRYVILGGEALEPTLLQAWYATHDERHPQLFNMYGITEATVHVTYRPLRQQDSEQAGSPVGTRIPDLTIYLLDAHGQPVPLGAVGELYIGGAGVARGYLNRPELTAERFVHDPFSEDADARLYKTGDLARYLPDGNLEFVGRNDEQVKIRGFRIEPGEIEACLTAHPQVRDAVVIATGEGPDKRLVAYVQAEADEQLVSTLRAQVAARLPEYMVPSAFVRLNAWPLTPNGKLDRRALPAPDDDALAHQAYEAPQGELETTLATIWAELLGVERVGRHDSFFALGGHSLLAVRLMNRVRRLGADVPLATLFATPTLAAFAAALEAHLQQGTDALPELTPVSRKGSLPLSFAQQRLWFLAQLDGVSESYHMPLALHVRGPLDRAAWQQALDALFARHEALRSTFVSVEGQPQVQLLPADMGVPLHWHDLRGMPDADAHLSRLVADEARAPFDLMRGPLMRACVVQLADDNYQCVLTQHHIVSDGWSIGVLVRELSTLYAASVGAQADPLPLLAVQYPDYAAWQRQWLTGERLQAQSDYWRATLADAPVLLELPTDRPRPAQQSFAGAQVPVQIDASTTQALKRLSAEHGTTLFMTVLAAWSAVLTRLSGQHDVVIGTPSAHRNHRQIESLIGFFVNTLALRVDLSGEPDIAQLLARVRRTTLDAQAHQDLPFEQVVEIVQPPRRLNHTPLFQVMLAWQSNEPGEWRLPGLTATPAELEYEVVKFDLELNLSEVGDEIVGSLGYATALFDRSTIERHVGYLQTMLRAMVACPQQPVATLELLSPAERQLLLHTWNATQRDYPKHRCGHQLFEAQVERTPEAPALVYEAQTLSYAQLNAQANRLAHQLIELGVKPDARVAICVQRSPVLVVGLLAILKAGGAYVPLDPSYPGERLAYILADAAPNIVLADTAGRAALGEAALAERTVLDPATLSALPDTNPSVAGLTARHLAYVIYTSGSTGMPKGVMVEHRGVVNLALAQIACFGVQPASRMLQFASFSFDASASEIWMAFGSGAALYLPPEAARQDRHALWDYLASHAITHATLPPALLQHGADLPSFGLSLTLILAGEAPSATLVRDLADQGTVFNAYGPTETTVCATAWRGARDFSGEVPIGRPIANTRIYLLDAYGQPVPLGAVGELYIGGAGVARGYLNRPELTAERFVRDPFVDEPDARMYKTGDLARYLPDGNLEFLGRNDEQVKIRGFRIEPEEIEACLTAHPQVRDAVVVATGEGSDKRLVAYVQAEADEPLASTLRAHVSARLPEYMVPNAFVRLDAFPLTPNGKLDRRALPAPDDAALAHQAYEVPQGELETTLAAIWAELLGVERVGRHDSFFALGGHSLLAVRLIERLRRRGLSMSVRALFEASTLSALAQTLGQRRDVVVPPNAITPDTAAITPSMLPLIELTQADIDKIVEQVPGGVANIQDIYALSPLQDGLLFHHLLASTGDPYLLMVQLAFDSRERLDQYLHALQQVIDRHDILRTAFVWEGVSMPAQVVWRHARLPVTELTLDAADGPIAEQLARRFDPRHTRLDLMQAPLLHCAIAQDGEGRWLLTQRLHHLIGDHSTLEVMHAEVRAFIEGRGDALPPAQPFRHLVAQARLGGSQAEHERFFTEQLADIEEPTLPFGLAQVQRDGREVSESHRMLPSALSDRLRAHARRWGVSLASLCHLAWAQVLARASGQPRVVFGTVLFGRMQAGEGADRAMGLFINTLPLRVDLEGSVQAAVHATHARLAALLEHEHASLALAQRCSGVPAGTPLFSALLNYRHNAMGSDERSGLPGVELLSAQERTNYPLTLSVEDFGQSLGLTAQSVPPLEPERVCAYMQQALHSLADALEATPDNAVQQLQVLPEAERELLLNTWNATQQVYPKHRCVHQLFEAQVERTPEAPALVYEAQTLSYAQLNAQANRLAHQLIELGVKPDTCVAICVQRSAALVVGLLAILKAGGAYVPLDPSYPGERLAHILADAAPNIVLADAAGCAALGEMALAECTVLDPTTLPALPDTNPSIAELTARHLAYVIYTSGSTGTPKGVMVEHAQAVNFLCWAVQTFTPLEMQHTLFATSISFDLSVYECFVPLAQGSTVHLVKDALALMHQTQPVSLINTVPSALQSLLAHRANLSSATTINLAGEPLTARFIQQIFEQTPIQRLCNLYGPSESTTYSTWLSIQRGEAWIESIGRPIANTRVYLLDAHGQPVPLGAVGELYIGGAGVARGYLNRPKLTAERFVRDPFVGEPDARMYKTGDLARYLPDGNLEFLGRNDEQVKIRGFRIEPGEIEACLTAHPQVRDAVVLACGEGSDKRLVAYVQAEADEPLASTLRAQVAASLPEYMVPSAFVRLDAFPLTPNGKLDRRALPAPDDEALAHQMYVAPQGELETTLAAIWAELLGVERVGRHDSFFALGGHSLLAVQLIERLRRRGIGLSVRALFDTPTLSALAQTLGQHRDVAVPPNAITPDTTAITPSMLPLIELTQADIDKIVEQVPGGVANIQDIYALSPLQDGLLFHHLLASTGDPYLLMVQLAFDSRERLEQYLHALQQVIDRHDILRTAFVWEGVSMPAQVVWRHARLPVIELTLDAADGPIAEQLARRFDPRHTRLDLTQAPLLHCAIAQDSEGRWLLTQRLHHLISDHSTLDVMHAEVQAFIEGRGDTLPPAQPFRYLVAQARLGVSQAEHERFFTEQLADIEEPTLPFGLAQVQRDGREVSESHRMLPSALTDRLRAHARRWGVSLASLCHLAWAQVLARASGQPRVVFGTVLFGRMQAGEGADRAMGLFINTLPLRVDLDGSVQAAVHATHARLAALLEHEHASLALAQRCSGVPADMPLFSAMLNYRHNAMDSNERIGLPGVELLSAQERTHYPIGLSVEDFGQALGLTAQSVPPLEPERVCAYMQQALHSLVDALEATPDTAVQQLQVLPEAERELLLNTWNATQQVYPKHRCVHQLFEAQVERTPEAPALVYEAQTLSYAQLNAQANRLAHQLIELGVKPDTCVAICVQRSAVLVVGVLAVLKAGGAYVPLDPSYPGERLAHILADAAPNIVLADAAGRAALGEVALAECTVLDPTTLPALPDTNPSIAELTARHLAYVIYTSGSTGTPKGVMVEHAQAVNFLCWAVQTFTPLEMQHTLFATSISFDLSVYECFVPLAQGSTVHLVDDALALMHHTQPVSLINTVPSALQSLLAHQADLSSVVTINVAGEPLRSSLIKQAFEKTPVQRLCNLYGPSESTIYSTWLSIQRGEPFVESIGRPIANTRIYLLNGYGQPVPLGAVGELYIGGAGVARGYLNRPELTAERFVHDPFVNETHARMYKTGDLARYLPDGNLEFLGRNDHQVKIRGFRIELGEIEARLTQHAQVRDAVVLVVGEGQDKRLVAYAVAEPDDALAGTLRTHMAAALPEYMVPSAFVRLDALPLTPNGKLDRRALPAPDADAFAHQAYEAPQGELEITLAEIWSALLGVERISRHDSFFALGGHSLLAVRLMNRVAALGIALPLATLFAAPTLAGLAAALDAQRTDSAVLPVITPVSRDSALPLSFAQQRLWFLAQFDSASDSYHILLALRLRGTLNRIAWQQALDALFVRHEALRSVFVSVDGQPQVQLLPAEVRVPMAWHDLRGVPDAQAQLVRLSAEAAQAPFDLARGPLMRACGMQLADDEYVMLLVQHHIVSDGWSISVMVRELNTLYRAACGEPADPLPALTVQYPDYAAWQRQWLSGERLQAQSEYWHTALADAPVLLALPTDRPRPAQQSFAGARVPIRIDAPTTRALKRLSQAQGATLFMTVLAAWSAVLARLSGQDDLVIGTPSANRHHPQIEPLIGFFVNTLALRVDVSGAPSPAQLLERVRRTTLEAQAHQDLPFEQVVEIVQPPRRLEHTPLFQVMFAWQNNERAVWDLPELEVTPADLADGVAKFDLDLHLYEADGEVVGWLNYATALFDRATIERHVGYLQTMLQSMAADDQHPVTRVQLLTSAERTLLLETWNATQQDYPSHQCIHQLFEAQVERTPQATALVYEEQTLSYAQLNAQANRLAHQLIELGVVPDARVAICVERSPAMVVGLLAILKAGGAYVPLDPAYPGARLAHILTDAAPDIVLADAAGRAALGEAALAHRTVLDPTTLPALPDTNPSIAELTARHLAYVIYTSGSTGTPKGVMVEHAQAVNFLCWAVQTFTPLETQHTLFATSISFDLSVYECFVPLAQGSTVHLVKDALALMHQTQPVSLINTVPSALQSLLTHGANLSSATTINLAGEPLTARFIQQIFEQTPIQRLCNLYGPSESTTYSTWLSIQRGEALIESIGRPIANTRVYLLDAHGQPVPLGAVGELYIGGAGVARGYLNRPELTAERFVRDPFVGEPDARMYKTGDLARYLPDGNLEFLGRNDEQVKIRGFRIEPGEIEACLTAHPQVRDAVVVATGESSDKRLVAYVQAGEDEQLVSTLRAQVAARLPEYMVPSAFVRLDAFPLTPNGKLDRRALPAPDDEALAHQAYEAPQGELETTLAAIWAELLGVERVGRHDSFFALGGHSLLAVQLIERLRRRGIGLSVRALFDTPTLSALAQTLGQRRDVAVPPNAITPDTAAITPSMLPLIELTQADIDKIVEQVPGGVANIQDIYALSPLQDGLLFHHLLASTGDPYLLMVQLAFDTRARLDQYLHALQQVIDRHDILRTALVWEGVSMPAQVVWRHARLPVIELTLDAADGPIAEQLARRFDPRHTRLDLMQAPLLHCAIAQDSEGRWLLTQRLHHLISDHSTLDVMHAEVRAFIEGRGDALPPAQPFRYLVAQARLGVSQAEHEHFFTELLADVEPTLPFGLAQVQRDGSEVSESHRMLPSALTDRLRAHARRLGVSLASLCHLAWAQVLARASGQQRVVFGTVLFGRMQAGEGADRAMGLFINMLPLRVDLDGSVQAAVHATHARLAALLEHEHASLALAQRCSGVPADMPLFSAMLNYRHNAMGSDERSGLPGVELLSAQERTHYPIGLSVDDDGQSLGLTAQSVPPLEPERVCAYMQQALQSLADALEATPDTAVQQLQVLPEAERQLLLNIWNATQRDYPSHLCIHQLFEAQVERTPEAPALVFEDQTFSYAQLNAQANRLAHQLIGLGVKPDARVAICVQRSPALVVGLLAILKAGGAYVPLDPSYPGERLSYILADAAPSIVLADAAGRAALGDAALAECMVLDPATLPALPHTNPSVAGLTARHLAYVIYTSGSTGTPKGVMVPHHAIARLVINNDFVDILTSDRVAFAANPAFDASTFEVWAPLLNGATVVVIDHDTVLMPAAFAHILREQRISILWLTVGLFNQMAAQVDTAFSQLKVLIVGGDVLDARLVARVMRESPPEQLINGYGPTESTTFATTYKITSVSETNASLPIGRPIANTRVYLLDAHGQPVPWGAVGELYIGGAGVARGYLNRPELTAERFVRDPFSDEADARLYKTGDLVRYLPDGNLEFLGRNDDQIKIRGFRIEPGEIEACLTAHPQVRDAVVLATGEGSAKRLVAYVQAEADEPLASTLRAQLAARLPEYMVPSAFVRLDAFPLTPNGKLDRRALPAPDDAALAHQAYEAPQGELEMTLAAIWAELLGVERVGRHDSFFALGGHSLLAMRLINRVRTALEVDLAIRTLFETPALAGLARHLVKRDGIQENSFSVLLPLKPTGSRPALFCIHPGFGLSWSYMGLSSYLHPDQPLYGLQARGLDGTSPLASTLDEMVSDYLEHMRRVQPKGPYCLLGWSFGGNVAHSMAVRLEHQGEKVALLALLDSTPLVGSNAFAEKENQLDQAMVRDVFAYHYSNELVSAMDEQLLENTEEIAKNNLCIVRDYSPSQYGGNALLFRATVAEAGCETLVSPDAWNPYVFGGIEVHDVHCSHGEMLKPEPTAIIGSTLACKLDKWESQQAQKVNTEELK</sequence>
<dbReference type="InterPro" id="IPR001031">
    <property type="entry name" value="Thioesterase"/>
</dbReference>
<dbReference type="SMART" id="SM00823">
    <property type="entry name" value="PKS_PP"/>
    <property type="match status" value="7"/>
</dbReference>
<feature type="domain" description="Carrier" evidence="4">
    <location>
        <begin position="953"/>
        <end position="1027"/>
    </location>
</feature>
<dbReference type="InterPro" id="IPR023213">
    <property type="entry name" value="CAT-like_dom_sf"/>
</dbReference>
<dbReference type="InterPro" id="IPR006162">
    <property type="entry name" value="Ppantetheine_attach_site"/>
</dbReference>
<evidence type="ECO:0000256" key="2">
    <source>
        <dbReference type="ARBA" id="ARBA00022450"/>
    </source>
</evidence>
<dbReference type="SUPFAM" id="SSF56801">
    <property type="entry name" value="Acetyl-CoA synthetase-like"/>
    <property type="match status" value="7"/>
</dbReference>
<comment type="cofactor">
    <cofactor evidence="1">
        <name>pantetheine 4'-phosphate</name>
        <dbReference type="ChEBI" id="CHEBI:47942"/>
    </cofactor>
</comment>
<dbReference type="CDD" id="cd19531">
    <property type="entry name" value="LCL_NRPS-like"/>
    <property type="match status" value="3"/>
</dbReference>
<dbReference type="SUPFAM" id="SSF47336">
    <property type="entry name" value="ACP-like"/>
    <property type="match status" value="7"/>
</dbReference>
<dbReference type="RefSeq" id="WP_338910430.1">
    <property type="nucleotide sequence ID" value="NZ_CP062175.1"/>
</dbReference>
<dbReference type="Pfam" id="PF00668">
    <property type="entry name" value="Condensation"/>
    <property type="match status" value="7"/>
</dbReference>
<feature type="domain" description="Carrier" evidence="4">
    <location>
        <begin position="7320"/>
        <end position="7395"/>
    </location>
</feature>
<dbReference type="CDD" id="cd19544">
    <property type="entry name" value="E-C_NRPS"/>
    <property type="match status" value="3"/>
</dbReference>
<dbReference type="CDD" id="cd12117">
    <property type="entry name" value="A_NRPS_Srf_like"/>
    <property type="match status" value="1"/>
</dbReference>
<dbReference type="NCBIfam" id="NF003417">
    <property type="entry name" value="PRK04813.1"/>
    <property type="match status" value="7"/>
</dbReference>
<evidence type="ECO:0000256" key="3">
    <source>
        <dbReference type="ARBA" id="ARBA00022553"/>
    </source>
</evidence>
<dbReference type="InterPro" id="IPR020845">
    <property type="entry name" value="AMP-binding_CS"/>
</dbReference>